<dbReference type="InterPro" id="IPR005311">
    <property type="entry name" value="PBP_dimer"/>
</dbReference>
<dbReference type="Gene3D" id="3.40.710.10">
    <property type="entry name" value="DD-peptidase/beta-lactamase superfamily"/>
    <property type="match status" value="1"/>
</dbReference>
<dbReference type="InterPro" id="IPR036138">
    <property type="entry name" value="PBP_dimer_sf"/>
</dbReference>
<comment type="similarity">
    <text evidence="2">Belongs to the transpeptidase family.</text>
</comment>
<feature type="domain" description="Penicillin-binding protein transpeptidase" evidence="4">
    <location>
        <begin position="372"/>
        <end position="680"/>
    </location>
</feature>
<dbReference type="EMBL" id="DVIQ01000109">
    <property type="protein sequence ID" value="HIS32965.1"/>
    <property type="molecule type" value="Genomic_DNA"/>
</dbReference>
<evidence type="ECO:0000256" key="3">
    <source>
        <dbReference type="ARBA" id="ARBA00023136"/>
    </source>
</evidence>
<dbReference type="GO" id="GO:0071555">
    <property type="term" value="P:cell wall organization"/>
    <property type="evidence" value="ECO:0007669"/>
    <property type="project" value="TreeGrafter"/>
</dbReference>
<dbReference type="Pfam" id="PF03717">
    <property type="entry name" value="PBP_dimer"/>
    <property type="match status" value="1"/>
</dbReference>
<dbReference type="Gene3D" id="3.30.1390.30">
    <property type="entry name" value="Penicillin-binding protein 2a, domain 3"/>
    <property type="match status" value="1"/>
</dbReference>
<feature type="domain" description="NTF2-like N-terminal transpeptidase" evidence="6">
    <location>
        <begin position="40"/>
        <end position="150"/>
    </location>
</feature>
<evidence type="ECO:0000259" key="4">
    <source>
        <dbReference type="Pfam" id="PF00905"/>
    </source>
</evidence>
<feature type="domain" description="Penicillin-binding protein dimerisation" evidence="5">
    <location>
        <begin position="158"/>
        <end position="337"/>
    </location>
</feature>
<evidence type="ECO:0000256" key="1">
    <source>
        <dbReference type="ARBA" id="ARBA00004370"/>
    </source>
</evidence>
<dbReference type="PANTHER" id="PTHR30627">
    <property type="entry name" value="PEPTIDOGLYCAN D,D-TRANSPEPTIDASE"/>
    <property type="match status" value="1"/>
</dbReference>
<dbReference type="Pfam" id="PF05223">
    <property type="entry name" value="MecA_N"/>
    <property type="match status" value="1"/>
</dbReference>
<evidence type="ECO:0000256" key="2">
    <source>
        <dbReference type="ARBA" id="ARBA00007171"/>
    </source>
</evidence>
<evidence type="ECO:0000313" key="7">
    <source>
        <dbReference type="EMBL" id="HIS32965.1"/>
    </source>
</evidence>
<evidence type="ECO:0000259" key="6">
    <source>
        <dbReference type="Pfam" id="PF05223"/>
    </source>
</evidence>
<dbReference type="SUPFAM" id="SSF54427">
    <property type="entry name" value="NTF2-like"/>
    <property type="match status" value="1"/>
</dbReference>
<reference evidence="7" key="2">
    <citation type="journal article" date="2021" name="PeerJ">
        <title>Extensive microbial diversity within the chicken gut microbiome revealed by metagenomics and culture.</title>
        <authorList>
            <person name="Gilroy R."/>
            <person name="Ravi A."/>
            <person name="Getino M."/>
            <person name="Pursley I."/>
            <person name="Horton D.L."/>
            <person name="Alikhan N.F."/>
            <person name="Baker D."/>
            <person name="Gharbi K."/>
            <person name="Hall N."/>
            <person name="Watson M."/>
            <person name="Adriaenssens E.M."/>
            <person name="Foster-Nyarko E."/>
            <person name="Jarju S."/>
            <person name="Secka A."/>
            <person name="Antonio M."/>
            <person name="Oren A."/>
            <person name="Chaudhuri R.R."/>
            <person name="La Ragione R."/>
            <person name="Hildebrand F."/>
            <person name="Pallen M.J."/>
        </authorList>
    </citation>
    <scope>NUCLEOTIDE SEQUENCE</scope>
    <source>
        <strain evidence="7">CHK190-19873</strain>
    </source>
</reference>
<dbReference type="InterPro" id="IPR007887">
    <property type="entry name" value="MecA_N"/>
</dbReference>
<dbReference type="SUPFAM" id="SSF56519">
    <property type="entry name" value="Penicillin binding protein dimerisation domain"/>
    <property type="match status" value="1"/>
</dbReference>
<name>A0A9D1EVE2_9FIRM</name>
<keyword evidence="3" id="KW-0472">Membrane</keyword>
<dbReference type="AlphaFoldDB" id="A0A9D1EVE2"/>
<dbReference type="GO" id="GO:0071972">
    <property type="term" value="F:peptidoglycan L,D-transpeptidase activity"/>
    <property type="evidence" value="ECO:0007669"/>
    <property type="project" value="TreeGrafter"/>
</dbReference>
<comment type="caution">
    <text evidence="7">The sequence shown here is derived from an EMBL/GenBank/DDBJ whole genome shotgun (WGS) entry which is preliminary data.</text>
</comment>
<evidence type="ECO:0000259" key="5">
    <source>
        <dbReference type="Pfam" id="PF03717"/>
    </source>
</evidence>
<proteinExistence type="inferred from homology"/>
<dbReference type="Pfam" id="PF00905">
    <property type="entry name" value="Transpeptidase"/>
    <property type="match status" value="1"/>
</dbReference>
<evidence type="ECO:0000313" key="8">
    <source>
        <dbReference type="Proteomes" id="UP000823935"/>
    </source>
</evidence>
<comment type="subcellular location">
    <subcellularLocation>
        <location evidence="1">Membrane</location>
    </subcellularLocation>
</comment>
<organism evidence="7 8">
    <name type="scientific">Candidatus Limivivens intestinipullorum</name>
    <dbReference type="NCBI Taxonomy" id="2840858"/>
    <lineage>
        <taxon>Bacteria</taxon>
        <taxon>Bacillati</taxon>
        <taxon>Bacillota</taxon>
        <taxon>Clostridia</taxon>
        <taxon>Lachnospirales</taxon>
        <taxon>Lachnospiraceae</taxon>
        <taxon>Lachnospiraceae incertae sedis</taxon>
        <taxon>Candidatus Limivivens</taxon>
    </lineage>
</organism>
<protein>
    <submittedName>
        <fullName evidence="7">Penicillin-binding transpeptidase domain-containing protein</fullName>
    </submittedName>
</protein>
<dbReference type="GO" id="GO:0005886">
    <property type="term" value="C:plasma membrane"/>
    <property type="evidence" value="ECO:0007669"/>
    <property type="project" value="TreeGrafter"/>
</dbReference>
<dbReference type="InterPro" id="IPR050515">
    <property type="entry name" value="Beta-lactam/transpept"/>
</dbReference>
<sequence length="690" mass="76425">MKKKRRKYTFFAGVSAAAVLAFALAAAVWFGTRTKRGPQPAELLLEYMDKVSWGDYEAMYEMVDRGTMQRMGKEAFISRNQRIYEGIEMENMRVTVTDYEETEHLVSYATVFDTAAGEISFENQALFVRDEDSWRLKWQDGLIFPDLKASDKVRVFVTPAKRGEILDRNGRVLAGEGTASSVGIVPGKLENKNQDIKEIAKILEIEPETIEKALEAAWVKEDSFVPIKTLPKVEETDLFSRQEDAWQEKQRQEALLEIPGVMITDTSIREYPLGEAASHLTGYVQNVTAEDLENHPGQGYRSDSVIGRSGMESLFEKELKGQDGYRISILDGDGEVKKILANRIVQDGEDIRLTIDAELQTALYEQFREDKGCSVAMNPYTGEVLALVSTPAYDSNDFLLGLSQEQWDALNEDERMPLYNRFRQTWCPGSVFKPITAAVGLDGGTLNPAEDFGNEGLAWQKDTSWGNYFVTTLHAYEPVTLENAMAYSDNIYFAKAALAIGAKNMEKALDGLGFGQEVPFEIVMPASSYSNTEHIETEIQLADSGYGQGQILVNPLHLACLYTAFCNGGDVLAPSLLWQKTARPQTWMEQAVSEETAAAVLETMKKVISDPQATGYGAFREDLPLAGKTGTAEIKAYAGDTTGTELGWFAVFTADPAAEKPVLLVSMVEDVKERGGSGYVVDKVMEVLGA</sequence>
<reference evidence="7" key="1">
    <citation type="submission" date="2020-10" db="EMBL/GenBank/DDBJ databases">
        <authorList>
            <person name="Gilroy R."/>
        </authorList>
    </citation>
    <scope>NUCLEOTIDE SEQUENCE</scope>
    <source>
        <strain evidence="7">CHK190-19873</strain>
    </source>
</reference>
<dbReference type="InterPro" id="IPR012338">
    <property type="entry name" value="Beta-lactam/transpept-like"/>
</dbReference>
<gene>
    <name evidence="7" type="ORF">IAB44_15675</name>
</gene>
<dbReference type="SUPFAM" id="SSF56601">
    <property type="entry name" value="beta-lactamase/transpeptidase-like"/>
    <property type="match status" value="1"/>
</dbReference>
<dbReference type="Proteomes" id="UP000823935">
    <property type="component" value="Unassembled WGS sequence"/>
</dbReference>
<dbReference type="GO" id="GO:0046677">
    <property type="term" value="P:response to antibiotic"/>
    <property type="evidence" value="ECO:0007669"/>
    <property type="project" value="InterPro"/>
</dbReference>
<dbReference type="Gene3D" id="3.90.1310.10">
    <property type="entry name" value="Penicillin-binding protein 2a (Domain 2)"/>
    <property type="match status" value="1"/>
</dbReference>
<dbReference type="GO" id="GO:0008658">
    <property type="term" value="F:penicillin binding"/>
    <property type="evidence" value="ECO:0007669"/>
    <property type="project" value="InterPro"/>
</dbReference>
<accession>A0A9D1EVE2</accession>
<dbReference type="PANTHER" id="PTHR30627:SF25">
    <property type="entry name" value="PENICILLIN-BINDING PROTEIN 3"/>
    <property type="match status" value="1"/>
</dbReference>
<dbReference type="InterPro" id="IPR001460">
    <property type="entry name" value="PCN-bd_Tpept"/>
</dbReference>
<dbReference type="InterPro" id="IPR032710">
    <property type="entry name" value="NTF2-like_dom_sf"/>
</dbReference>
<dbReference type="Gene3D" id="3.10.450.100">
    <property type="entry name" value="NTF2-like, domain 1"/>
    <property type="match status" value="1"/>
</dbReference>